<sequence>MKSDIDSAVFVLSMLAIGISTIAYSDDPVTLNQYANGYRPLSTSTSRLAMNTFCKYSGAHDNPVILWTETDAFGSSRDHTGEHSPRPFTTANALTISTNLDECPKRTAIRFGRLKSLTATITTPTFTETMLHSE</sequence>
<accession>A0A5C5ZEG6</accession>
<gene>
    <name evidence="1" type="ORF">CA13_64140</name>
</gene>
<keyword evidence="2" id="KW-1185">Reference proteome</keyword>
<evidence type="ECO:0000313" key="1">
    <source>
        <dbReference type="EMBL" id="TWT84933.1"/>
    </source>
</evidence>
<proteinExistence type="predicted"/>
<protein>
    <submittedName>
        <fullName evidence="1">Uncharacterized protein</fullName>
    </submittedName>
</protein>
<dbReference type="Proteomes" id="UP000315010">
    <property type="component" value="Unassembled WGS sequence"/>
</dbReference>
<dbReference type="RefSeq" id="WP_146402859.1">
    <property type="nucleotide sequence ID" value="NZ_SJPJ01000001.1"/>
</dbReference>
<dbReference type="EMBL" id="SJPJ01000001">
    <property type="protein sequence ID" value="TWT84933.1"/>
    <property type="molecule type" value="Genomic_DNA"/>
</dbReference>
<organism evidence="1 2">
    <name type="scientific">Novipirellula herctigrandis</name>
    <dbReference type="NCBI Taxonomy" id="2527986"/>
    <lineage>
        <taxon>Bacteria</taxon>
        <taxon>Pseudomonadati</taxon>
        <taxon>Planctomycetota</taxon>
        <taxon>Planctomycetia</taxon>
        <taxon>Pirellulales</taxon>
        <taxon>Pirellulaceae</taxon>
        <taxon>Novipirellula</taxon>
    </lineage>
</organism>
<name>A0A5C5ZEG6_9BACT</name>
<reference evidence="1 2" key="1">
    <citation type="submission" date="2019-02" db="EMBL/GenBank/DDBJ databases">
        <title>Deep-cultivation of Planctomycetes and their phenomic and genomic characterization uncovers novel biology.</title>
        <authorList>
            <person name="Wiegand S."/>
            <person name="Jogler M."/>
            <person name="Boedeker C."/>
            <person name="Pinto D."/>
            <person name="Vollmers J."/>
            <person name="Rivas-Marin E."/>
            <person name="Kohn T."/>
            <person name="Peeters S.H."/>
            <person name="Heuer A."/>
            <person name="Rast P."/>
            <person name="Oberbeckmann S."/>
            <person name="Bunk B."/>
            <person name="Jeske O."/>
            <person name="Meyerdierks A."/>
            <person name="Storesund J.E."/>
            <person name="Kallscheuer N."/>
            <person name="Luecker S."/>
            <person name="Lage O.M."/>
            <person name="Pohl T."/>
            <person name="Merkel B.J."/>
            <person name="Hornburger P."/>
            <person name="Mueller R.-W."/>
            <person name="Bruemmer F."/>
            <person name="Labrenz M."/>
            <person name="Spormann A.M."/>
            <person name="Op Den Camp H."/>
            <person name="Overmann J."/>
            <person name="Amann R."/>
            <person name="Jetten M.S.M."/>
            <person name="Mascher T."/>
            <person name="Medema M.H."/>
            <person name="Devos D.P."/>
            <person name="Kaster A.-K."/>
            <person name="Ovreas L."/>
            <person name="Rohde M."/>
            <person name="Galperin M.Y."/>
            <person name="Jogler C."/>
        </authorList>
    </citation>
    <scope>NUCLEOTIDE SEQUENCE [LARGE SCALE GENOMIC DNA]</scope>
    <source>
        <strain evidence="1 2">CA13</strain>
    </source>
</reference>
<dbReference type="AlphaFoldDB" id="A0A5C5ZEG6"/>
<comment type="caution">
    <text evidence="1">The sequence shown here is derived from an EMBL/GenBank/DDBJ whole genome shotgun (WGS) entry which is preliminary data.</text>
</comment>
<evidence type="ECO:0000313" key="2">
    <source>
        <dbReference type="Proteomes" id="UP000315010"/>
    </source>
</evidence>